<dbReference type="InterPro" id="IPR003582">
    <property type="entry name" value="ShKT_dom"/>
</dbReference>
<protein>
    <submittedName>
        <fullName evidence="4">ShKT domain-containing protein</fullName>
    </submittedName>
</protein>
<organism evidence="3 4">
    <name type="scientific">Trichuris muris</name>
    <name type="common">Mouse whipworm</name>
    <dbReference type="NCBI Taxonomy" id="70415"/>
    <lineage>
        <taxon>Eukaryota</taxon>
        <taxon>Metazoa</taxon>
        <taxon>Ecdysozoa</taxon>
        <taxon>Nematoda</taxon>
        <taxon>Enoplea</taxon>
        <taxon>Dorylaimia</taxon>
        <taxon>Trichinellida</taxon>
        <taxon>Trichuridae</taxon>
        <taxon>Trichuris</taxon>
    </lineage>
</organism>
<comment type="caution">
    <text evidence="1">Lacks conserved residue(s) required for the propagation of feature annotation.</text>
</comment>
<evidence type="ECO:0000256" key="1">
    <source>
        <dbReference type="PROSITE-ProRule" id="PRU01005"/>
    </source>
</evidence>
<dbReference type="PROSITE" id="PS51670">
    <property type="entry name" value="SHKT"/>
    <property type="match status" value="1"/>
</dbReference>
<dbReference type="AlphaFoldDB" id="A0A5S6QLA0"/>
<evidence type="ECO:0000313" key="3">
    <source>
        <dbReference type="Proteomes" id="UP000046395"/>
    </source>
</evidence>
<proteinExistence type="predicted"/>
<name>A0A5S6QLA0_TRIMR</name>
<feature type="domain" description="ShKT" evidence="2">
    <location>
        <begin position="171"/>
        <end position="208"/>
    </location>
</feature>
<dbReference type="Proteomes" id="UP000046395">
    <property type="component" value="Unassembled WGS sequence"/>
</dbReference>
<dbReference type="WBParaSite" id="TMUE_2000007985.1">
    <property type="protein sequence ID" value="TMUE_2000007985.1"/>
    <property type="gene ID" value="WBGene00293335"/>
</dbReference>
<keyword evidence="3" id="KW-1185">Reference proteome</keyword>
<evidence type="ECO:0000313" key="4">
    <source>
        <dbReference type="WBParaSite" id="TMUE_2000007985.1"/>
    </source>
</evidence>
<sequence length="209" mass="24139">MMQSCKREFQQSDQILTFQLTICRTPCVREITQKKLIKYQWPTLVGKRSHIYFRWLKQCLAISLLQRLMQKTSFPTHRYINIQAVILCLACYSSAQRPAAGSQLLRDLVCRVCCFSADNLCLEADTWRPCSICSCCWYRKQNTMEMGPMRQLGQRLEPFGAASPPRRICACPHSNDNDRKCSFWAHIGECERIPVFMITMCPVSCGVCC</sequence>
<accession>A0A5S6QLA0</accession>
<evidence type="ECO:0000259" key="2">
    <source>
        <dbReference type="PROSITE" id="PS51670"/>
    </source>
</evidence>
<reference evidence="4" key="1">
    <citation type="submission" date="2019-12" db="UniProtKB">
        <authorList>
            <consortium name="WormBaseParasite"/>
        </authorList>
    </citation>
    <scope>IDENTIFICATION</scope>
</reference>